<keyword evidence="1" id="KW-0812">Transmembrane</keyword>
<proteinExistence type="predicted"/>
<evidence type="ECO:0000313" key="3">
    <source>
        <dbReference type="Proteomes" id="UP001190700"/>
    </source>
</evidence>
<feature type="transmembrane region" description="Helical" evidence="1">
    <location>
        <begin position="93"/>
        <end position="113"/>
    </location>
</feature>
<keyword evidence="3" id="KW-1185">Reference proteome</keyword>
<keyword evidence="1" id="KW-0472">Membrane</keyword>
<gene>
    <name evidence="2" type="ORF">CYMTET_54023</name>
</gene>
<protein>
    <submittedName>
        <fullName evidence="2">Uncharacterized protein</fullName>
    </submittedName>
</protein>
<dbReference type="AlphaFoldDB" id="A0AAE0BH05"/>
<accession>A0AAE0BH05</accession>
<organism evidence="2 3">
    <name type="scientific">Cymbomonas tetramitiformis</name>
    <dbReference type="NCBI Taxonomy" id="36881"/>
    <lineage>
        <taxon>Eukaryota</taxon>
        <taxon>Viridiplantae</taxon>
        <taxon>Chlorophyta</taxon>
        <taxon>Pyramimonadophyceae</taxon>
        <taxon>Pyramimonadales</taxon>
        <taxon>Pyramimonadaceae</taxon>
        <taxon>Cymbomonas</taxon>
    </lineage>
</organism>
<evidence type="ECO:0000256" key="1">
    <source>
        <dbReference type="SAM" id="Phobius"/>
    </source>
</evidence>
<keyword evidence="1" id="KW-1133">Transmembrane helix</keyword>
<dbReference type="EMBL" id="LGRX02035218">
    <property type="protein sequence ID" value="KAK3235800.1"/>
    <property type="molecule type" value="Genomic_DNA"/>
</dbReference>
<evidence type="ECO:0000313" key="2">
    <source>
        <dbReference type="EMBL" id="KAK3235800.1"/>
    </source>
</evidence>
<sequence>MSEAPASQDDLAVDAVTSFESKSHIFTRYPVSLQTLSWTKAWDSKVYGVARNSWRHALFYHGLGGPAQGGVIPELPCFASPGLMAWYHTRCCWFPTLCAIISLHASIMLWICIWDNVTFTGLGPLWPEVAERTPEWYHAFYVDGARYTGYFARSNSSGLTGTPVPFEDDEDWSESKSRDWFLFCTGMSLLVLLDSLMSSFGAPGQVGGPAHPHGSLSLSCP</sequence>
<comment type="caution">
    <text evidence="2">The sequence shown here is derived from an EMBL/GenBank/DDBJ whole genome shotgun (WGS) entry which is preliminary data.</text>
</comment>
<reference evidence="2 3" key="1">
    <citation type="journal article" date="2015" name="Genome Biol. Evol.">
        <title>Comparative Genomics of a Bacterivorous Green Alga Reveals Evolutionary Causalities and Consequences of Phago-Mixotrophic Mode of Nutrition.</title>
        <authorList>
            <person name="Burns J.A."/>
            <person name="Paasch A."/>
            <person name="Narechania A."/>
            <person name="Kim E."/>
        </authorList>
    </citation>
    <scope>NUCLEOTIDE SEQUENCE [LARGE SCALE GENOMIC DNA]</scope>
    <source>
        <strain evidence="2 3">PLY_AMNH</strain>
    </source>
</reference>
<name>A0AAE0BH05_9CHLO</name>
<dbReference type="Proteomes" id="UP001190700">
    <property type="component" value="Unassembled WGS sequence"/>
</dbReference>